<name>A0A1T4YN30_9BACT</name>
<dbReference type="SMART" id="SM00966">
    <property type="entry name" value="SpoVT_AbrB"/>
    <property type="match status" value="1"/>
</dbReference>
<gene>
    <name evidence="3" type="ORF">SAMN02745166_03789</name>
</gene>
<feature type="domain" description="SpoVT-AbrB" evidence="2">
    <location>
        <begin position="1"/>
        <end position="43"/>
    </location>
</feature>
<keyword evidence="1" id="KW-0238">DNA-binding</keyword>
<dbReference type="InterPro" id="IPR037914">
    <property type="entry name" value="SpoVT-AbrB_sf"/>
</dbReference>
<dbReference type="Pfam" id="PF04014">
    <property type="entry name" value="MazE_antitoxin"/>
    <property type="match status" value="1"/>
</dbReference>
<accession>A0A1T4YN30</accession>
<dbReference type="EMBL" id="FUYE01000014">
    <property type="protein sequence ID" value="SKB03172.1"/>
    <property type="molecule type" value="Genomic_DNA"/>
</dbReference>
<dbReference type="InterPro" id="IPR007159">
    <property type="entry name" value="SpoVT-AbrB_dom"/>
</dbReference>
<evidence type="ECO:0000313" key="4">
    <source>
        <dbReference type="Proteomes" id="UP000190774"/>
    </source>
</evidence>
<organism evidence="3 4">
    <name type="scientific">Prosthecobacter debontii</name>
    <dbReference type="NCBI Taxonomy" id="48467"/>
    <lineage>
        <taxon>Bacteria</taxon>
        <taxon>Pseudomonadati</taxon>
        <taxon>Verrucomicrobiota</taxon>
        <taxon>Verrucomicrobiia</taxon>
        <taxon>Verrucomicrobiales</taxon>
        <taxon>Verrucomicrobiaceae</taxon>
        <taxon>Prosthecobacter</taxon>
    </lineage>
</organism>
<evidence type="ECO:0000259" key="2">
    <source>
        <dbReference type="PROSITE" id="PS51740"/>
    </source>
</evidence>
<sequence length="80" mass="8889">MTITANGQVTIPQALRERYHLRPGTEVDFIALEDGLQIVPQKPHHHAPQVVASWLSKAQGCASTPLNTDQLMAMTRGEEW</sequence>
<dbReference type="SUPFAM" id="SSF89447">
    <property type="entry name" value="AbrB/MazE/MraZ-like"/>
    <property type="match status" value="1"/>
</dbReference>
<proteinExistence type="predicted"/>
<dbReference type="Gene3D" id="2.10.260.10">
    <property type="match status" value="1"/>
</dbReference>
<protein>
    <submittedName>
        <fullName evidence="3">Looped-hinge helix DNA binding domain-containing protein, AbrB family</fullName>
    </submittedName>
</protein>
<keyword evidence="4" id="KW-1185">Reference proteome</keyword>
<dbReference type="STRING" id="48467.SAMN02745166_03789"/>
<dbReference type="NCBIfam" id="TIGR01439">
    <property type="entry name" value="lp_hng_hel_AbrB"/>
    <property type="match status" value="1"/>
</dbReference>
<dbReference type="RefSeq" id="WP_078814948.1">
    <property type="nucleotide sequence ID" value="NZ_FUYE01000014.1"/>
</dbReference>
<reference evidence="4" key="1">
    <citation type="submission" date="2017-02" db="EMBL/GenBank/DDBJ databases">
        <authorList>
            <person name="Varghese N."/>
            <person name="Submissions S."/>
        </authorList>
    </citation>
    <scope>NUCLEOTIDE SEQUENCE [LARGE SCALE GENOMIC DNA]</scope>
    <source>
        <strain evidence="4">ATCC 700200</strain>
    </source>
</reference>
<evidence type="ECO:0000256" key="1">
    <source>
        <dbReference type="PROSITE-ProRule" id="PRU01076"/>
    </source>
</evidence>
<dbReference type="AlphaFoldDB" id="A0A1T4YN30"/>
<dbReference type="PROSITE" id="PS51740">
    <property type="entry name" value="SPOVT_ABRB"/>
    <property type="match status" value="1"/>
</dbReference>
<dbReference type="Proteomes" id="UP000190774">
    <property type="component" value="Unassembled WGS sequence"/>
</dbReference>
<dbReference type="OrthoDB" id="9811597at2"/>
<dbReference type="GO" id="GO:0003677">
    <property type="term" value="F:DNA binding"/>
    <property type="evidence" value="ECO:0007669"/>
    <property type="project" value="UniProtKB-UniRule"/>
</dbReference>
<evidence type="ECO:0000313" key="3">
    <source>
        <dbReference type="EMBL" id="SKB03172.1"/>
    </source>
</evidence>